<dbReference type="RefSeq" id="WP_158053445.1">
    <property type="nucleotide sequence ID" value="NZ_WBKB01000013.1"/>
</dbReference>
<dbReference type="CDD" id="cd02208">
    <property type="entry name" value="cupin_RmlC-like"/>
    <property type="match status" value="1"/>
</dbReference>
<dbReference type="InterPro" id="IPR014710">
    <property type="entry name" value="RmlC-like_jellyroll"/>
</dbReference>
<dbReference type="AlphaFoldDB" id="A0A7J5B8V9"/>
<evidence type="ECO:0000313" key="2">
    <source>
        <dbReference type="Proteomes" id="UP000433493"/>
    </source>
</evidence>
<dbReference type="InterPro" id="IPR011051">
    <property type="entry name" value="RmlC_Cupin_sf"/>
</dbReference>
<comment type="caution">
    <text evidence="1">The sequence shown here is derived from an EMBL/GenBank/DDBJ whole genome shotgun (WGS) entry which is preliminary data.</text>
</comment>
<organism evidence="1 2">
    <name type="scientific">Gulosibacter chungangensis</name>
    <dbReference type="NCBI Taxonomy" id="979746"/>
    <lineage>
        <taxon>Bacteria</taxon>
        <taxon>Bacillati</taxon>
        <taxon>Actinomycetota</taxon>
        <taxon>Actinomycetes</taxon>
        <taxon>Micrococcales</taxon>
        <taxon>Microbacteriaceae</taxon>
        <taxon>Gulosibacter</taxon>
    </lineage>
</organism>
<dbReference type="Gene3D" id="2.60.120.10">
    <property type="entry name" value="Jelly Rolls"/>
    <property type="match status" value="1"/>
</dbReference>
<proteinExistence type="predicted"/>
<name>A0A7J5B8V9_9MICO</name>
<dbReference type="Proteomes" id="UP000433493">
    <property type="component" value="Unassembled WGS sequence"/>
</dbReference>
<dbReference type="OrthoDB" id="8451629at2"/>
<reference evidence="1 2" key="1">
    <citation type="submission" date="2019-09" db="EMBL/GenBank/DDBJ databases">
        <title>Phylogeny of genus Pseudoclavibacter and closely related genus.</title>
        <authorList>
            <person name="Li Y."/>
        </authorList>
    </citation>
    <scope>NUCLEOTIDE SEQUENCE [LARGE SCALE GENOMIC DNA]</scope>
    <source>
        <strain evidence="1 2">KCTC 13959</strain>
    </source>
</reference>
<dbReference type="EMBL" id="WBKB01000013">
    <property type="protein sequence ID" value="KAB1640703.1"/>
    <property type="molecule type" value="Genomic_DNA"/>
</dbReference>
<accession>A0A7J5B8V9</accession>
<gene>
    <name evidence="1" type="ORF">F8O05_14395</name>
</gene>
<sequence length="134" mass="14525">MSIDPEPHSVPRVIGHTDALSNASAEARGAVWKLQEVDRDLDSNLIRLPAGESIGDFDGPELDSLVIVLMGSGTLRTAEGEIPLEPGQILWLPKRSRRGYLAGPNGLGYLTVHQRRLTEPLMPRIRPGAESSPV</sequence>
<dbReference type="SUPFAM" id="SSF51182">
    <property type="entry name" value="RmlC-like cupins"/>
    <property type="match status" value="1"/>
</dbReference>
<keyword evidence="2" id="KW-1185">Reference proteome</keyword>
<protein>
    <submittedName>
        <fullName evidence="1">Cupin</fullName>
    </submittedName>
</protein>
<evidence type="ECO:0000313" key="1">
    <source>
        <dbReference type="EMBL" id="KAB1640703.1"/>
    </source>
</evidence>